<organism evidence="2 3">
    <name type="scientific">Halobacterium litoreum</name>
    <dbReference type="NCBI Taxonomy" id="2039234"/>
    <lineage>
        <taxon>Archaea</taxon>
        <taxon>Methanobacteriati</taxon>
        <taxon>Methanobacteriota</taxon>
        <taxon>Stenosarchaea group</taxon>
        <taxon>Halobacteria</taxon>
        <taxon>Halobacteriales</taxon>
        <taxon>Halobacteriaceae</taxon>
        <taxon>Halobacterium</taxon>
    </lineage>
</organism>
<protein>
    <submittedName>
        <fullName evidence="2">DUF6789 family protein</fullName>
    </submittedName>
</protein>
<accession>A0ABD5ND90</accession>
<sequence length="166" mass="17298">MARSTAFPSPEEARFGDVTEPITLRVVLAAIAGGTLGLAAMLPFVVGIPVALGVFQLAPLADIGTLIAGDGGPLVGAAVFAAGGAFVLPLFFVVTGSFLPPRNPRYLRGVTMSTLFWVTFLLLFWPGGSAFTNAVFVVATLLGHWVYGLVLGVTTHYLTGIPEHDV</sequence>
<dbReference type="InterPro" id="IPR046739">
    <property type="entry name" value="DUF6789"/>
</dbReference>
<keyword evidence="1" id="KW-1133">Transmembrane helix</keyword>
<dbReference type="GeneID" id="69117026"/>
<feature type="transmembrane region" description="Helical" evidence="1">
    <location>
        <begin position="26"/>
        <end position="54"/>
    </location>
</feature>
<name>A0ABD5ND90_9EURY</name>
<reference evidence="2 3" key="1">
    <citation type="journal article" date="2019" name="Int. J. Syst. Evol. Microbiol.">
        <title>The Global Catalogue of Microorganisms (GCM) 10K type strain sequencing project: providing services to taxonomists for standard genome sequencing and annotation.</title>
        <authorList>
            <consortium name="The Broad Institute Genomics Platform"/>
            <consortium name="The Broad Institute Genome Sequencing Center for Infectious Disease"/>
            <person name="Wu L."/>
            <person name="Ma J."/>
        </authorList>
    </citation>
    <scope>NUCLEOTIDE SEQUENCE [LARGE SCALE GENOMIC DNA]</scope>
    <source>
        <strain evidence="2 3">CGMCC 1.12562</strain>
    </source>
</reference>
<evidence type="ECO:0000313" key="2">
    <source>
        <dbReference type="EMBL" id="MFC3477052.1"/>
    </source>
</evidence>
<keyword evidence="3" id="KW-1185">Reference proteome</keyword>
<feature type="transmembrane region" description="Helical" evidence="1">
    <location>
        <begin position="74"/>
        <end position="94"/>
    </location>
</feature>
<dbReference type="Pfam" id="PF20587">
    <property type="entry name" value="DUF6789"/>
    <property type="match status" value="1"/>
</dbReference>
<feature type="transmembrane region" description="Helical" evidence="1">
    <location>
        <begin position="131"/>
        <end position="153"/>
    </location>
</feature>
<dbReference type="AlphaFoldDB" id="A0ABD5ND90"/>
<feature type="transmembrane region" description="Helical" evidence="1">
    <location>
        <begin position="106"/>
        <end position="125"/>
    </location>
</feature>
<comment type="caution">
    <text evidence="2">The sequence shown here is derived from an EMBL/GenBank/DDBJ whole genome shotgun (WGS) entry which is preliminary data.</text>
</comment>
<keyword evidence="1" id="KW-0472">Membrane</keyword>
<evidence type="ECO:0000256" key="1">
    <source>
        <dbReference type="SAM" id="Phobius"/>
    </source>
</evidence>
<evidence type="ECO:0000313" key="3">
    <source>
        <dbReference type="Proteomes" id="UP001595660"/>
    </source>
</evidence>
<dbReference type="Proteomes" id="UP001595660">
    <property type="component" value="Unassembled WGS sequence"/>
</dbReference>
<proteinExistence type="predicted"/>
<dbReference type="EMBL" id="JBHRWN010000002">
    <property type="protein sequence ID" value="MFC3477052.1"/>
    <property type="molecule type" value="Genomic_DNA"/>
</dbReference>
<keyword evidence="1" id="KW-0812">Transmembrane</keyword>
<gene>
    <name evidence="2" type="ORF">ACFOKC_04870</name>
</gene>
<dbReference type="RefSeq" id="WP_232571814.1">
    <property type="nucleotide sequence ID" value="NZ_CP089466.1"/>
</dbReference>